<evidence type="ECO:0000259" key="3">
    <source>
        <dbReference type="PROSITE" id="PS50004"/>
    </source>
</evidence>
<evidence type="ECO:0000256" key="2">
    <source>
        <dbReference type="SAM" id="MobiDB-lite"/>
    </source>
</evidence>
<proteinExistence type="predicted"/>
<dbReference type="Pfam" id="PF00168">
    <property type="entry name" value="C2"/>
    <property type="match status" value="2"/>
</dbReference>
<feature type="compositionally biased region" description="Polar residues" evidence="2">
    <location>
        <begin position="64"/>
        <end position="76"/>
    </location>
</feature>
<dbReference type="PROSITE" id="PS50004">
    <property type="entry name" value="C2"/>
    <property type="match status" value="1"/>
</dbReference>
<dbReference type="PANTHER" id="PTHR45638:SF11">
    <property type="entry name" value="CYCLIC NUCLEOTIDE-GATED CATION CHANNEL SUBUNIT A"/>
    <property type="match status" value="1"/>
</dbReference>
<name>A0A836HCG7_9TRYP</name>
<dbReference type="SMART" id="SM00100">
    <property type="entry name" value="cNMP"/>
    <property type="match status" value="1"/>
</dbReference>
<dbReference type="InterPro" id="IPR000595">
    <property type="entry name" value="cNMP-bd_dom"/>
</dbReference>
<dbReference type="SMART" id="SM00239">
    <property type="entry name" value="C2"/>
    <property type="match status" value="3"/>
</dbReference>
<dbReference type="GO" id="GO:0005221">
    <property type="term" value="F:intracellularly cyclic nucleotide-activated monoatomic cation channel activity"/>
    <property type="evidence" value="ECO:0007669"/>
    <property type="project" value="InterPro"/>
</dbReference>
<keyword evidence="1" id="KW-0813">Transport</keyword>
<keyword evidence="1" id="KW-0406">Ion transport</keyword>
<keyword evidence="1" id="KW-1071">Ligand-gated ion channel</keyword>
<dbReference type="KEGG" id="phet:94286207"/>
<dbReference type="CDD" id="cd00030">
    <property type="entry name" value="C2"/>
    <property type="match status" value="1"/>
</dbReference>
<dbReference type="SUPFAM" id="SSF49562">
    <property type="entry name" value="C2 domain (Calcium/lipid-binding domain, CaLB)"/>
    <property type="match status" value="1"/>
</dbReference>
<keyword evidence="1" id="KW-0407">Ion channel</keyword>
<dbReference type="OrthoDB" id="417078at2759"/>
<dbReference type="InterPro" id="IPR050866">
    <property type="entry name" value="CNG_cation_channel"/>
</dbReference>
<dbReference type="InterPro" id="IPR000008">
    <property type="entry name" value="C2_dom"/>
</dbReference>
<evidence type="ECO:0000313" key="6">
    <source>
        <dbReference type="Proteomes" id="UP000674318"/>
    </source>
</evidence>
<feature type="region of interest" description="Disordered" evidence="2">
    <location>
        <begin position="932"/>
        <end position="973"/>
    </location>
</feature>
<dbReference type="EMBL" id="JAFJZO010000036">
    <property type="protein sequence ID" value="KAG5489959.1"/>
    <property type="molecule type" value="Genomic_DNA"/>
</dbReference>
<reference evidence="5 6" key="1">
    <citation type="submission" date="2021-02" db="EMBL/GenBank/DDBJ databases">
        <title>Porcisia hertigi Genome sequencing and assembly.</title>
        <authorList>
            <person name="Almutairi H."/>
            <person name="Gatherer D."/>
        </authorList>
    </citation>
    <scope>NUCLEOTIDE SEQUENCE [LARGE SCALE GENOMIC DNA]</scope>
    <source>
        <strain evidence="5 6">C119</strain>
    </source>
</reference>
<dbReference type="PANTHER" id="PTHR45638">
    <property type="entry name" value="CYCLIC NUCLEOTIDE-GATED CATION CHANNEL SUBUNIT A"/>
    <property type="match status" value="1"/>
</dbReference>
<evidence type="ECO:0000256" key="1">
    <source>
        <dbReference type="ARBA" id="ARBA00023286"/>
    </source>
</evidence>
<feature type="domain" description="C2" evidence="3">
    <location>
        <begin position="1030"/>
        <end position="1163"/>
    </location>
</feature>
<dbReference type="FunFam" id="2.60.120.10:FF:000594">
    <property type="entry name" value="Uncharacterized protein"/>
    <property type="match status" value="1"/>
</dbReference>
<gene>
    <name evidence="5" type="ORF">JKF63_00077</name>
</gene>
<dbReference type="InterPro" id="IPR035892">
    <property type="entry name" value="C2_domain_sf"/>
</dbReference>
<evidence type="ECO:0000259" key="4">
    <source>
        <dbReference type="PROSITE" id="PS50042"/>
    </source>
</evidence>
<feature type="compositionally biased region" description="Polar residues" evidence="2">
    <location>
        <begin position="17"/>
        <end position="29"/>
    </location>
</feature>
<dbReference type="Proteomes" id="UP000674318">
    <property type="component" value="Unassembled WGS sequence"/>
</dbReference>
<dbReference type="RefSeq" id="XP_067752287.1">
    <property type="nucleotide sequence ID" value="XM_067896130.1"/>
</dbReference>
<keyword evidence="6" id="KW-1185">Reference proteome</keyword>
<organism evidence="5 6">
    <name type="scientific">Porcisia hertigi</name>
    <dbReference type="NCBI Taxonomy" id="2761500"/>
    <lineage>
        <taxon>Eukaryota</taxon>
        <taxon>Discoba</taxon>
        <taxon>Euglenozoa</taxon>
        <taxon>Kinetoplastea</taxon>
        <taxon>Metakinetoplastina</taxon>
        <taxon>Trypanosomatida</taxon>
        <taxon>Trypanosomatidae</taxon>
        <taxon>Leishmaniinae</taxon>
        <taxon>Porcisia</taxon>
    </lineage>
</organism>
<dbReference type="SUPFAM" id="SSF51206">
    <property type="entry name" value="cAMP-binding domain-like"/>
    <property type="match status" value="2"/>
</dbReference>
<sequence length="1915" mass="208133">MPTSSQASATLRRKSETTPGSPARSSNTAPPLPSRLPGHARHRPAGAAIPRRGKTIPKLVPTRPDSSIGANSTNPRLRSGSVISAAAAVAQRSSSARRATIDFASKESQEAMCTLRRLFLPVVMRILLWRRRRSRWKGRQPPRRYTTGSVVAAIMSTKSCLADFPQRMLESLVEGATFRFLTPREIIVYANESHVSCGIVVLLYGQLEEQRPESGSRRLVTDSSSATRPIRTQTHRLHRAMSVLCLMPVMCEDRAMSFLATREGEEADVAIIPSRWFWEVTYSMTQGSLPSSEMIGRFLREVVLPHRRDILLADYFPTSVVLLRSWMWSMLTASDRVKLSRSMEVRVLSVGDALFGEGDYCPYIYVVRRGALTAFVKGEALAVLEAGCAIGEESVLFHDRRNCSVVAATVCELYALHVHHLLHRFLKYPECAQPIIAAAIERQTRWMEEGRTRDVFGLVSILSGVPCLGHTTDAMREEIARCGTVLTLPQGHTLNLAHTPCTFFCVIGRGAVALVSAIKTPSVAEMAPSTNGSGCTVEVQQAGKRTSSANSVPALQLGLRREVRSAGDFFGELCLKPHLWPYDVVCDSTVSVWLFDRDAVLRVLESNRADAQAIEVCRQGIALYRTHRGESSIVDGFDALDSPSVLANGRRSRASRLFNVPPPLSHPPAADRSPRVCPPEGLNARGRGCVGVDWTTEQWTTYAMTRMQEGVRAEDEQGYQPALSRDLREVDKEAEKAMKGKVLQLVAVQPETPLNPADSDFGGDSGELQSIIVEQLFLIVTEKRSKFLRLVNDSNIRLITEEPDIQTMENLNGSIGAMNVIGPLHNGEAPVEVTGVMRLEDISEPPLPENQLLSPRVVPPLSARDSHDTMDFTDFHLVAYSATTETSCGPQAGWPPPSASVGRPRRPASVSSIGEASGVFGASLTTRMLVSRSHLVRPPSGVPPSPRRGSGRDDSLSPAATGAMRPMSSSESRVIVSTSVRPTSVDFNQFNNKLSVDRSTSVLDRYVKIEDQNYFDNYAKVLPLPPVEIWASDEMDTVNEARADTLVLLLLHVLKCDHLSSEVMQRCARPIVKATLGQRVLVRTSVMENCISPRWSIEHSSFITFVRRGTEIVFSVCDVDDESRMVYQASLSTASIDENGGVGQCTMSLTELSVTGSSITEQGTDTFKVRSNGTSRGAKTPRITATMLAVTAAKYKALSQYLKKRDKVFMDPLRTPEITTLFLQVMSVEGLRHRIEANVRVSLSNNGVSQVLLETERVKPKTRSPAWSGDKNFLTISCDGGVLTFDLLHKGCCISCAEAAVDELVFGGIGLRRLPLLPTPMNGLVTGYLVLGVLGATVRDSVENRNRESVVHLAIEELSLNRKGFSINPDPFVVLRDGTGKEVLRTPLVFNAFWASWTIAEASCFLPCPPLCGSTVSYQLEVCDSDEQEVVGRATIRISDRGLGPDHRHSVSLDPPGQGVVHLRSLCLPVQELPSRGAAGIAKAAPALRRLPTTQLGVSNSETLLLLHVRGCAGLPGGPSVELHTDAIGTFSIDGQPYVRTPLQEATTEPRWPFSKASVLLRIPSQGDDHGDASVNTAGERVDLRQGLHHHDCHFVVYDGVVDDVNQIGQVAIPLPQLLNSSLHTYPLFPRHQDAGRVSVSTNSLVGEAVCAHTSSERTVGNVQILTLLGSVNHQVGRAFEQETNAALTSIAGAGVDALSAHLPYYNPESAKVAAAPLAPPVPSATVVLSVSNICHILPRASEKYIHLVVRHGSAVLLSVERQMGVHSHAEWGPMEASAAVSCATFPLGAVLEVELTAMDVVNCRDEKEEDLLPSATPSEGQTFVNGKACRGAIMHENIISPKFSLGRAEFPASRLSSVEAGEVQVVTLTMEGTRRDSSPEVTARHATIGSSACVQQIAQEVCPTVSLCIFGNRA</sequence>
<dbReference type="InterPro" id="IPR018490">
    <property type="entry name" value="cNMP-bd_dom_sf"/>
</dbReference>
<protein>
    <submittedName>
        <fullName evidence="5">Uncharacterized protein</fullName>
    </submittedName>
</protein>
<dbReference type="Gene3D" id="2.60.40.150">
    <property type="entry name" value="C2 domain"/>
    <property type="match status" value="1"/>
</dbReference>
<dbReference type="GeneID" id="94286207"/>
<dbReference type="FunFam" id="2.60.120.10:FF:000253">
    <property type="entry name" value="Cyclic nucleotide-gated potassium channel"/>
    <property type="match status" value="1"/>
</dbReference>
<feature type="region of interest" description="Disordered" evidence="2">
    <location>
        <begin position="886"/>
        <end position="912"/>
    </location>
</feature>
<dbReference type="CDD" id="cd00038">
    <property type="entry name" value="CAP_ED"/>
    <property type="match status" value="2"/>
</dbReference>
<dbReference type="InterPro" id="IPR014710">
    <property type="entry name" value="RmlC-like_jellyroll"/>
</dbReference>
<dbReference type="Gene3D" id="2.60.120.10">
    <property type="entry name" value="Jelly Rolls"/>
    <property type="match status" value="2"/>
</dbReference>
<dbReference type="GO" id="GO:0044877">
    <property type="term" value="F:protein-containing complex binding"/>
    <property type="evidence" value="ECO:0007669"/>
    <property type="project" value="TreeGrafter"/>
</dbReference>
<evidence type="ECO:0000313" key="5">
    <source>
        <dbReference type="EMBL" id="KAG5489959.1"/>
    </source>
</evidence>
<comment type="caution">
    <text evidence="5">The sequence shown here is derived from an EMBL/GenBank/DDBJ whole genome shotgun (WGS) entry which is preliminary data.</text>
</comment>
<feature type="region of interest" description="Disordered" evidence="2">
    <location>
        <begin position="1"/>
        <end position="77"/>
    </location>
</feature>
<dbReference type="Pfam" id="PF00027">
    <property type="entry name" value="cNMP_binding"/>
    <property type="match status" value="1"/>
</dbReference>
<accession>A0A836HCG7</accession>
<dbReference type="PROSITE" id="PS50042">
    <property type="entry name" value="CNMP_BINDING_3"/>
    <property type="match status" value="1"/>
</dbReference>
<feature type="domain" description="Cyclic nucleotide-binding" evidence="4">
    <location>
        <begin position="327"/>
        <end position="416"/>
    </location>
</feature>